<proteinExistence type="predicted"/>
<organism evidence="1 2">
    <name type="scientific">Ancylostoma ceylanicum</name>
    <dbReference type="NCBI Taxonomy" id="53326"/>
    <lineage>
        <taxon>Eukaryota</taxon>
        <taxon>Metazoa</taxon>
        <taxon>Ecdysozoa</taxon>
        <taxon>Nematoda</taxon>
        <taxon>Chromadorea</taxon>
        <taxon>Rhabditida</taxon>
        <taxon>Rhabditina</taxon>
        <taxon>Rhabditomorpha</taxon>
        <taxon>Strongyloidea</taxon>
        <taxon>Ancylostomatidae</taxon>
        <taxon>Ancylostomatinae</taxon>
        <taxon>Ancylostoma</taxon>
    </lineage>
</organism>
<gene>
    <name evidence="1" type="primary">Acey_s0355.g3324</name>
    <name evidence="1" type="ORF">Y032_0355g3324</name>
</gene>
<name>A0A016RWE8_9BILA</name>
<protein>
    <submittedName>
        <fullName evidence="1">Uncharacterized protein</fullName>
    </submittedName>
</protein>
<comment type="caution">
    <text evidence="1">The sequence shown here is derived from an EMBL/GenBank/DDBJ whole genome shotgun (WGS) entry which is preliminary data.</text>
</comment>
<keyword evidence="2" id="KW-1185">Reference proteome</keyword>
<dbReference type="Proteomes" id="UP000024635">
    <property type="component" value="Unassembled WGS sequence"/>
</dbReference>
<sequence length="76" mass="8207">MEEGEVTIKCKEQLSIKPRFGTTATILSWAARSRRVLFEAADGSPPSTPTVRASACNQSYCASLLTRGSAKKETTN</sequence>
<evidence type="ECO:0000313" key="1">
    <source>
        <dbReference type="EMBL" id="EYB82611.1"/>
    </source>
</evidence>
<accession>A0A016RWE8</accession>
<dbReference type="EMBL" id="JARK01001691">
    <property type="protein sequence ID" value="EYB82611.1"/>
    <property type="molecule type" value="Genomic_DNA"/>
</dbReference>
<reference evidence="2" key="1">
    <citation type="journal article" date="2015" name="Nat. Genet.">
        <title>The genome and transcriptome of the zoonotic hookworm Ancylostoma ceylanicum identify infection-specific gene families.</title>
        <authorList>
            <person name="Schwarz E.M."/>
            <person name="Hu Y."/>
            <person name="Antoshechkin I."/>
            <person name="Miller M.M."/>
            <person name="Sternberg P.W."/>
            <person name="Aroian R.V."/>
        </authorList>
    </citation>
    <scope>NUCLEOTIDE SEQUENCE</scope>
    <source>
        <strain evidence="2">HY135</strain>
    </source>
</reference>
<dbReference type="AlphaFoldDB" id="A0A016RWE8"/>
<evidence type="ECO:0000313" key="2">
    <source>
        <dbReference type="Proteomes" id="UP000024635"/>
    </source>
</evidence>